<feature type="region of interest" description="Disordered" evidence="1">
    <location>
        <begin position="1"/>
        <end position="25"/>
    </location>
</feature>
<dbReference type="GeneID" id="4583900"/>
<feature type="compositionally biased region" description="Low complexity" evidence="1">
    <location>
        <begin position="746"/>
        <end position="755"/>
    </location>
</feature>
<dbReference type="VEuPathDB" id="FungiDB:NFIA_048260"/>
<feature type="compositionally biased region" description="Basic and acidic residues" evidence="1">
    <location>
        <begin position="568"/>
        <end position="577"/>
    </location>
</feature>
<feature type="compositionally biased region" description="Pro residues" evidence="1">
    <location>
        <begin position="420"/>
        <end position="434"/>
    </location>
</feature>
<dbReference type="Proteomes" id="UP000006702">
    <property type="component" value="Unassembled WGS sequence"/>
</dbReference>
<proteinExistence type="predicted"/>
<feature type="compositionally biased region" description="Basic and acidic residues" evidence="1">
    <location>
        <begin position="759"/>
        <end position="769"/>
    </location>
</feature>
<evidence type="ECO:0000313" key="2">
    <source>
        <dbReference type="EMBL" id="EAW15489.1"/>
    </source>
</evidence>
<reference evidence="3" key="1">
    <citation type="journal article" date="2008" name="PLoS Genet.">
        <title>Genomic islands in the pathogenic filamentous fungus Aspergillus fumigatus.</title>
        <authorList>
            <person name="Fedorova N.D."/>
            <person name="Khaldi N."/>
            <person name="Joardar V.S."/>
            <person name="Maiti R."/>
            <person name="Amedeo P."/>
            <person name="Anderson M.J."/>
            <person name="Crabtree J."/>
            <person name="Silva J.C."/>
            <person name="Badger J.H."/>
            <person name="Albarraq A."/>
            <person name="Angiuoli S."/>
            <person name="Bussey H."/>
            <person name="Bowyer P."/>
            <person name="Cotty P.J."/>
            <person name="Dyer P.S."/>
            <person name="Egan A."/>
            <person name="Galens K."/>
            <person name="Fraser-Liggett C.M."/>
            <person name="Haas B.J."/>
            <person name="Inman J.M."/>
            <person name="Kent R."/>
            <person name="Lemieux S."/>
            <person name="Malavazi I."/>
            <person name="Orvis J."/>
            <person name="Roemer T."/>
            <person name="Ronning C.M."/>
            <person name="Sundaram J.P."/>
            <person name="Sutton G."/>
            <person name="Turner G."/>
            <person name="Venter J.C."/>
            <person name="White O.R."/>
            <person name="Whitty B.R."/>
            <person name="Youngman P."/>
            <person name="Wolfe K.H."/>
            <person name="Goldman G.H."/>
            <person name="Wortman J.R."/>
            <person name="Jiang B."/>
            <person name="Denning D.W."/>
            <person name="Nierman W.C."/>
        </authorList>
    </citation>
    <scope>NUCLEOTIDE SEQUENCE [LARGE SCALE GENOMIC DNA]</scope>
    <source>
        <strain evidence="3">ATCC 1020 / DSM 3700 / CBS 544.65 / FGSC A1164 / JCM 1740 / NRRL 181 / WB 181</strain>
    </source>
</reference>
<dbReference type="OrthoDB" id="4188047at2759"/>
<sequence length="913" mass="99786">MSTLPSQTQYLATAENDRPRQGPEVQMTNEDITELDRFLQSPSTTPASQVTGARELLKAGQRRLRQLAQLQWKPMDPKIKAEEASRHLLVLQQEGFLSLPASAAKKSLDSAMSGSRSASNFSFRSSSQRDIEKIGQPWLENPLEVSVTQHIKSPEPSPLDLGNLTSMVEAAVSFPFHFDDAYPPPYQPPENTNSDQRIEGQDSRHLHSAACQLKPKERRMEDQGAPSAVNTRQVPTDGKGHIPPTVIPRNGVACDDSKDGKSQALDSDEAQNNSAQLLKPPASRAKAGPRDPPNPVAQSLKLFPDTMPPRVPSKGAWRIPNNRIAGKDAPISAKSSDRQQIPAPVASKRKTDNVRNSAKGSSECQGEPRRSYHSGKASTTRPGKPCSEPAISPIHPGFPQLKNTRRPASLPTGTIDSFPLPAPMRPLPSLPERPPALSTVRHHSTPVSKAATRMNRDHSDAFPTTTSKNRLDAEHCRSDTQSALPQLSLVWEDSPASEQGKSVEETPPNYPESSGKVEQNRAERVRSLKFRDMMASRISLDAPETPREARKGDGINTPASLMSSGSSHELRTGDENGPRVSTSVRKEATPSAPLSPPLSPPPAPPLVKSAEQLPFSRRHGSSATAIMRASTERREPSLPASDRSATLLQNKRTRSIDVLQELVAREQNTSNRAGSPLPSSDDECMDKGTFMYELRRDSSRYQRTKVASRKSSNLCLSRQRGPRKTGFSDHAGPLTPRRQRSRLSEETSSSSLGSSNPYHSHDPRDRRDKASHALDSLEGRIEQLERQNRILQAALFAALDVGVKPNAEALFGGSTTSLSASANSSSAETSSPSSTDRSSKLRGRTVADGRRSRMKKSLRRPESWIDSPGSSLRSDYQSDDGVSVRDLEDMIEDLEFTCSSDKPGSNRVRNGRI</sequence>
<feature type="compositionally biased region" description="Pro residues" evidence="1">
    <location>
        <begin position="593"/>
        <end position="605"/>
    </location>
</feature>
<accession>A1DL18</accession>
<dbReference type="AlphaFoldDB" id="A1DL18"/>
<name>A1DL18_NEOFI</name>
<dbReference type="EMBL" id="DS027698">
    <property type="protein sequence ID" value="EAW15489.1"/>
    <property type="molecule type" value="Genomic_DNA"/>
</dbReference>
<feature type="compositionally biased region" description="Basic and acidic residues" evidence="1">
    <location>
        <begin position="544"/>
        <end position="553"/>
    </location>
</feature>
<protein>
    <submittedName>
        <fullName evidence="2">Uncharacterized protein</fullName>
    </submittedName>
</protein>
<dbReference type="HOGENOM" id="CLU_010506_0_0_1"/>
<gene>
    <name evidence="2" type="ORF">NFIA_048260</name>
</gene>
<feature type="compositionally biased region" description="Low complexity" evidence="1">
    <location>
        <begin position="815"/>
        <end position="836"/>
    </location>
</feature>
<feature type="compositionally biased region" description="Polar residues" evidence="1">
    <location>
        <begin position="557"/>
        <end position="567"/>
    </location>
</feature>
<keyword evidence="3" id="KW-1185">Reference proteome</keyword>
<dbReference type="eggNOG" id="ENOG502RNWE">
    <property type="taxonomic scope" value="Eukaryota"/>
</dbReference>
<dbReference type="KEGG" id="nfi:NFIA_048260"/>
<feature type="region of interest" description="Disordered" evidence="1">
    <location>
        <begin position="815"/>
        <end position="883"/>
    </location>
</feature>
<feature type="region of interest" description="Disordered" evidence="1">
    <location>
        <begin position="178"/>
        <end position="652"/>
    </location>
</feature>
<feature type="compositionally biased region" description="Basic and acidic residues" evidence="1">
    <location>
        <begin position="196"/>
        <end position="205"/>
    </location>
</feature>
<organism evidence="2 3">
    <name type="scientific">Neosartorya fischeri (strain ATCC 1020 / DSM 3700 / CBS 544.65 / FGSC A1164 / JCM 1740 / NRRL 181 / WB 181)</name>
    <name type="common">Aspergillus fischerianus</name>
    <dbReference type="NCBI Taxonomy" id="331117"/>
    <lineage>
        <taxon>Eukaryota</taxon>
        <taxon>Fungi</taxon>
        <taxon>Dikarya</taxon>
        <taxon>Ascomycota</taxon>
        <taxon>Pezizomycotina</taxon>
        <taxon>Eurotiomycetes</taxon>
        <taxon>Eurotiomycetidae</taxon>
        <taxon>Eurotiales</taxon>
        <taxon>Aspergillaceae</taxon>
        <taxon>Aspergillus</taxon>
        <taxon>Aspergillus subgen. Fumigati</taxon>
    </lineage>
</organism>
<feature type="compositionally biased region" description="Basic and acidic residues" evidence="1">
    <location>
        <begin position="518"/>
        <end position="534"/>
    </location>
</feature>
<dbReference type="RefSeq" id="XP_001257386.1">
    <property type="nucleotide sequence ID" value="XM_001257385.1"/>
</dbReference>
<feature type="region of interest" description="Disordered" evidence="1">
    <location>
        <begin position="664"/>
        <end position="769"/>
    </location>
</feature>
<evidence type="ECO:0000256" key="1">
    <source>
        <dbReference type="SAM" id="MobiDB-lite"/>
    </source>
</evidence>
<feature type="compositionally biased region" description="Polar residues" evidence="1">
    <location>
        <begin position="354"/>
        <end position="364"/>
    </location>
</feature>
<evidence type="ECO:0000313" key="3">
    <source>
        <dbReference type="Proteomes" id="UP000006702"/>
    </source>
</evidence>
<feature type="compositionally biased region" description="Polar residues" evidence="1">
    <location>
        <begin position="1"/>
        <end position="11"/>
    </location>
</feature>
<feature type="compositionally biased region" description="Basic and acidic residues" evidence="1">
    <location>
        <begin position="469"/>
        <end position="478"/>
    </location>
</feature>
<dbReference type="OMA" id="SEHYQPT"/>